<dbReference type="AlphaFoldDB" id="A0A8J2PBC0"/>
<dbReference type="Proteomes" id="UP000708208">
    <property type="component" value="Unassembled WGS sequence"/>
</dbReference>
<keyword evidence="3" id="KW-1185">Reference proteome</keyword>
<gene>
    <name evidence="2" type="ORF">AFUS01_LOCUS26110</name>
</gene>
<feature type="compositionally biased region" description="Polar residues" evidence="1">
    <location>
        <begin position="46"/>
        <end position="57"/>
    </location>
</feature>
<evidence type="ECO:0000313" key="2">
    <source>
        <dbReference type="EMBL" id="CAG7815428.1"/>
    </source>
</evidence>
<dbReference type="EMBL" id="CAJVCH010343983">
    <property type="protein sequence ID" value="CAG7815428.1"/>
    <property type="molecule type" value="Genomic_DNA"/>
</dbReference>
<protein>
    <submittedName>
        <fullName evidence="2">Uncharacterized protein</fullName>
    </submittedName>
</protein>
<proteinExistence type="predicted"/>
<sequence length="75" mass="8143">MEPGEPSFDLSTIITEEDSEEQVVPVLFDRLAGGYDVELNGQLNQNIGDNHAQSSPDTPVGFSDCLELDGSWSDN</sequence>
<reference evidence="2" key="1">
    <citation type="submission" date="2021-06" db="EMBL/GenBank/DDBJ databases">
        <authorList>
            <person name="Hodson N. C."/>
            <person name="Mongue J. A."/>
            <person name="Jaron S. K."/>
        </authorList>
    </citation>
    <scope>NUCLEOTIDE SEQUENCE</scope>
</reference>
<accession>A0A8J2PBC0</accession>
<evidence type="ECO:0000313" key="3">
    <source>
        <dbReference type="Proteomes" id="UP000708208"/>
    </source>
</evidence>
<evidence type="ECO:0000256" key="1">
    <source>
        <dbReference type="SAM" id="MobiDB-lite"/>
    </source>
</evidence>
<name>A0A8J2PBC0_9HEXA</name>
<comment type="caution">
    <text evidence="2">The sequence shown here is derived from an EMBL/GenBank/DDBJ whole genome shotgun (WGS) entry which is preliminary data.</text>
</comment>
<organism evidence="2 3">
    <name type="scientific">Allacma fusca</name>
    <dbReference type="NCBI Taxonomy" id="39272"/>
    <lineage>
        <taxon>Eukaryota</taxon>
        <taxon>Metazoa</taxon>
        <taxon>Ecdysozoa</taxon>
        <taxon>Arthropoda</taxon>
        <taxon>Hexapoda</taxon>
        <taxon>Collembola</taxon>
        <taxon>Symphypleona</taxon>
        <taxon>Sminthuridae</taxon>
        <taxon>Allacma</taxon>
    </lineage>
</organism>
<feature type="region of interest" description="Disordered" evidence="1">
    <location>
        <begin position="46"/>
        <end position="75"/>
    </location>
</feature>